<dbReference type="AlphaFoldDB" id="A0A5J4NXX4"/>
<reference evidence="1 2" key="1">
    <citation type="journal article" date="2019" name="Gigascience">
        <title>Whole-genome sequence of the oriental lung fluke Paragonimus westermani.</title>
        <authorList>
            <person name="Oey H."/>
            <person name="Zakrzewski M."/>
            <person name="Narain K."/>
            <person name="Devi K.R."/>
            <person name="Agatsuma T."/>
            <person name="Nawaratna S."/>
            <person name="Gobert G.N."/>
            <person name="Jones M.K."/>
            <person name="Ragan M.A."/>
            <person name="McManus D.P."/>
            <person name="Krause L."/>
        </authorList>
    </citation>
    <scope>NUCLEOTIDE SEQUENCE [LARGE SCALE GENOMIC DNA]</scope>
    <source>
        <strain evidence="1 2">IND2009</strain>
    </source>
</reference>
<dbReference type="EMBL" id="QNGE01000438">
    <property type="protein sequence ID" value="KAA3680456.1"/>
    <property type="molecule type" value="Genomic_DNA"/>
</dbReference>
<dbReference type="Proteomes" id="UP000324629">
    <property type="component" value="Unassembled WGS sequence"/>
</dbReference>
<name>A0A5J4NXX4_9TREM</name>
<gene>
    <name evidence="1" type="ORF">DEA37_0010208</name>
</gene>
<keyword evidence="2" id="KW-1185">Reference proteome</keyword>
<sequence length="161" mass="17841">MDRLELTRMSLNSTISDTDEIIGNNSSPETEHVQRHTSCLRAWAQLLVISNYYDPFSYQSHISVVLLTILLINVLSGNDCAPTKEECKALISNIKNKCLQDAFKGKRCASESTTDRKQLIADCKSCPYCKNAVPRCITAELAGGPVKECPKAEKILKMLSS</sequence>
<organism evidence="1 2">
    <name type="scientific">Paragonimus westermani</name>
    <dbReference type="NCBI Taxonomy" id="34504"/>
    <lineage>
        <taxon>Eukaryota</taxon>
        <taxon>Metazoa</taxon>
        <taxon>Spiralia</taxon>
        <taxon>Lophotrochozoa</taxon>
        <taxon>Platyhelminthes</taxon>
        <taxon>Trematoda</taxon>
        <taxon>Digenea</taxon>
        <taxon>Plagiorchiida</taxon>
        <taxon>Troglotremata</taxon>
        <taxon>Troglotrematidae</taxon>
        <taxon>Paragonimus</taxon>
    </lineage>
</organism>
<comment type="caution">
    <text evidence="1">The sequence shown here is derived from an EMBL/GenBank/DDBJ whole genome shotgun (WGS) entry which is preliminary data.</text>
</comment>
<protein>
    <submittedName>
        <fullName evidence="1">Uncharacterized protein</fullName>
    </submittedName>
</protein>
<proteinExistence type="predicted"/>
<evidence type="ECO:0000313" key="1">
    <source>
        <dbReference type="EMBL" id="KAA3680456.1"/>
    </source>
</evidence>
<accession>A0A5J4NXX4</accession>
<evidence type="ECO:0000313" key="2">
    <source>
        <dbReference type="Proteomes" id="UP000324629"/>
    </source>
</evidence>